<dbReference type="InterPro" id="IPR036691">
    <property type="entry name" value="Endo/exonu/phosph_ase_sf"/>
</dbReference>
<keyword evidence="3" id="KW-1185">Reference proteome</keyword>
<keyword evidence="1" id="KW-0812">Transmembrane</keyword>
<accession>A0AAV9F8T0</accession>
<dbReference type="AlphaFoldDB" id="A0AAV9F8T0"/>
<evidence type="ECO:0000256" key="1">
    <source>
        <dbReference type="SAM" id="Phobius"/>
    </source>
</evidence>
<dbReference type="EMBL" id="JAUJYO010000003">
    <property type="protein sequence ID" value="KAK1322330.1"/>
    <property type="molecule type" value="Genomic_DNA"/>
</dbReference>
<dbReference type="Proteomes" id="UP001180020">
    <property type="component" value="Unassembled WGS sequence"/>
</dbReference>
<gene>
    <name evidence="2" type="primary">PCR2</name>
    <name evidence="2" type="ORF">QJS10_CPA03g00693</name>
</gene>
<dbReference type="SUPFAM" id="SSF56219">
    <property type="entry name" value="DNase I-like"/>
    <property type="match status" value="1"/>
</dbReference>
<dbReference type="InterPro" id="IPR006461">
    <property type="entry name" value="PLAC_motif_containing"/>
</dbReference>
<dbReference type="Pfam" id="PF04749">
    <property type="entry name" value="PLAC8"/>
    <property type="match status" value="2"/>
</dbReference>
<dbReference type="PANTHER" id="PTHR15907">
    <property type="entry name" value="DUF614 FAMILY PROTEIN-RELATED"/>
    <property type="match status" value="1"/>
</dbReference>
<keyword evidence="1" id="KW-0472">Membrane</keyword>
<evidence type="ECO:0000313" key="3">
    <source>
        <dbReference type="Proteomes" id="UP001180020"/>
    </source>
</evidence>
<proteinExistence type="predicted"/>
<comment type="caution">
    <text evidence="2">The sequence shown here is derived from an EMBL/GenBank/DDBJ whole genome shotgun (WGS) entry which is preliminary data.</text>
</comment>
<protein>
    <submittedName>
        <fullName evidence="2">Protein PLANT CADMIUM RESISTANCE 2</fullName>
    </submittedName>
</protein>
<organism evidence="2 3">
    <name type="scientific">Acorus calamus</name>
    <name type="common">Sweet flag</name>
    <dbReference type="NCBI Taxonomy" id="4465"/>
    <lineage>
        <taxon>Eukaryota</taxon>
        <taxon>Viridiplantae</taxon>
        <taxon>Streptophyta</taxon>
        <taxon>Embryophyta</taxon>
        <taxon>Tracheophyta</taxon>
        <taxon>Spermatophyta</taxon>
        <taxon>Magnoliopsida</taxon>
        <taxon>Liliopsida</taxon>
        <taxon>Acoraceae</taxon>
        <taxon>Acorus</taxon>
    </lineage>
</organism>
<dbReference type="NCBIfam" id="TIGR01571">
    <property type="entry name" value="A_thal_Cys_rich"/>
    <property type="match status" value="2"/>
</dbReference>
<name>A0AAV9F8T0_ACOCL</name>
<feature type="transmembrane region" description="Helical" evidence="1">
    <location>
        <begin position="478"/>
        <end position="497"/>
    </location>
</feature>
<evidence type="ECO:0000313" key="2">
    <source>
        <dbReference type="EMBL" id="KAK1322330.1"/>
    </source>
</evidence>
<reference evidence="2" key="1">
    <citation type="journal article" date="2023" name="Nat. Commun.">
        <title>Diploid and tetraploid genomes of Acorus and the evolution of monocots.</title>
        <authorList>
            <person name="Ma L."/>
            <person name="Liu K.W."/>
            <person name="Li Z."/>
            <person name="Hsiao Y.Y."/>
            <person name="Qi Y."/>
            <person name="Fu T."/>
            <person name="Tang G.D."/>
            <person name="Zhang D."/>
            <person name="Sun W.H."/>
            <person name="Liu D.K."/>
            <person name="Li Y."/>
            <person name="Chen G.Z."/>
            <person name="Liu X.D."/>
            <person name="Liao X.Y."/>
            <person name="Jiang Y.T."/>
            <person name="Yu X."/>
            <person name="Hao Y."/>
            <person name="Huang J."/>
            <person name="Zhao X.W."/>
            <person name="Ke S."/>
            <person name="Chen Y.Y."/>
            <person name="Wu W.L."/>
            <person name="Hsu J.L."/>
            <person name="Lin Y.F."/>
            <person name="Huang M.D."/>
            <person name="Li C.Y."/>
            <person name="Huang L."/>
            <person name="Wang Z.W."/>
            <person name="Zhao X."/>
            <person name="Zhong W.Y."/>
            <person name="Peng D.H."/>
            <person name="Ahmad S."/>
            <person name="Lan S."/>
            <person name="Zhang J.S."/>
            <person name="Tsai W.C."/>
            <person name="Van de Peer Y."/>
            <person name="Liu Z.J."/>
        </authorList>
    </citation>
    <scope>NUCLEOTIDE SEQUENCE</scope>
    <source>
        <strain evidence="2">CP</strain>
    </source>
</reference>
<sequence>MKVMSGNIRHLGDRRKREAVHGLIQKFGVEVFCLQESKLSDIREFGESPWCVLGDFNTITTPMDHSSQNWSPRAVSEFREWVSGMGLIEIPQSNPRFTWSNLRFPSIYQIASDRDGVVQNHWAVRGETGFWEVRVRRNLNDDEIDAYLTQLETLQEQVANPTKEDEPIWKPKPVEGFSVRSGYHWLRRAIPHTAVWEWLQVATGMLCDFSTTEEMWDVGQCENWEKVGEALGSSCSINDLEGFITFCCPCITFGQIAEIVDKGSSSCGTSGALYALIMALTGCQCIYSCSYRSKLRYQHSLQESPCNDCLIHCFCETCALCQEYRELKNRGYDPQFGWQGEKMNQGAMVPPHMQGDQVVPQELITVEKLYGYESSPSVILVSIKFSLSTTMEATVGRSIIKPTAAEQYVVPPPQYSYPVNQTPVGVGTMPAIVPWTTNFFGCFDDVPNCFITCLCPCITFGQIAEIIDRGSSSCGLSGALYALIMAVTGCQCIYSCAYRTKMRRQYNLNETPCNDFLLHCFCEYCALCQEYRELKNRGFDPQIGWQGSIEKMNQNQRAVAPPPMQGGMTR</sequence>
<reference evidence="2" key="2">
    <citation type="submission" date="2023-06" db="EMBL/GenBank/DDBJ databases">
        <authorList>
            <person name="Ma L."/>
            <person name="Liu K.-W."/>
            <person name="Li Z."/>
            <person name="Hsiao Y.-Y."/>
            <person name="Qi Y."/>
            <person name="Fu T."/>
            <person name="Tang G."/>
            <person name="Zhang D."/>
            <person name="Sun W.-H."/>
            <person name="Liu D.-K."/>
            <person name="Li Y."/>
            <person name="Chen G.-Z."/>
            <person name="Liu X.-D."/>
            <person name="Liao X.-Y."/>
            <person name="Jiang Y.-T."/>
            <person name="Yu X."/>
            <person name="Hao Y."/>
            <person name="Huang J."/>
            <person name="Zhao X.-W."/>
            <person name="Ke S."/>
            <person name="Chen Y.-Y."/>
            <person name="Wu W.-L."/>
            <person name="Hsu J.-L."/>
            <person name="Lin Y.-F."/>
            <person name="Huang M.-D."/>
            <person name="Li C.-Y."/>
            <person name="Huang L."/>
            <person name="Wang Z.-W."/>
            <person name="Zhao X."/>
            <person name="Zhong W.-Y."/>
            <person name="Peng D.-H."/>
            <person name="Ahmad S."/>
            <person name="Lan S."/>
            <person name="Zhang J.-S."/>
            <person name="Tsai W.-C."/>
            <person name="Van De Peer Y."/>
            <person name="Liu Z.-J."/>
        </authorList>
    </citation>
    <scope>NUCLEOTIDE SEQUENCE</scope>
    <source>
        <strain evidence="2">CP</strain>
        <tissue evidence="2">Leaves</tissue>
    </source>
</reference>
<dbReference type="Gene3D" id="3.60.10.10">
    <property type="entry name" value="Endonuclease/exonuclease/phosphatase"/>
    <property type="match status" value="1"/>
</dbReference>
<keyword evidence="1" id="KW-1133">Transmembrane helix</keyword>